<keyword evidence="2" id="KW-0418">Kinase</keyword>
<dbReference type="GO" id="GO:0016301">
    <property type="term" value="F:kinase activity"/>
    <property type="evidence" value="ECO:0007669"/>
    <property type="project" value="UniProtKB-KW"/>
</dbReference>
<evidence type="ECO:0000259" key="1">
    <source>
        <dbReference type="PROSITE" id="PS50042"/>
    </source>
</evidence>
<sequence length="184" mass="21604">MTEEEQLQVAQYTSEKTYKKGELIYSKGDICTHLLFVVSGYGRSYALDMNGREFTWNLNFNDQDSQFRNLFIFDYSSFLAQEPSELYVEAITDMKVIRMSNKKMNTLYAKNPKYREGGRLMAENAFRSMQKRTFLLLTMTAEARYEQMLREQPQLLQKFQQYYIASYLGITPQSLSRLRSSSGI</sequence>
<dbReference type="InterPro" id="IPR014710">
    <property type="entry name" value="RmlC-like_jellyroll"/>
</dbReference>
<dbReference type="Proteomes" id="UP000198850">
    <property type="component" value="Unassembled WGS sequence"/>
</dbReference>
<dbReference type="PROSITE" id="PS50042">
    <property type="entry name" value="CNMP_BINDING_3"/>
    <property type="match status" value="1"/>
</dbReference>
<accession>A0A1H4BPE9</accession>
<dbReference type="AlphaFoldDB" id="A0A1H4BPE9"/>
<feature type="domain" description="Cyclic nucleotide-binding" evidence="1">
    <location>
        <begin position="1"/>
        <end position="116"/>
    </location>
</feature>
<gene>
    <name evidence="2" type="ORF">SAMN05443550_103423</name>
</gene>
<dbReference type="Gene3D" id="2.60.120.10">
    <property type="entry name" value="Jelly Rolls"/>
    <property type="match status" value="1"/>
</dbReference>
<dbReference type="SUPFAM" id="SSF51206">
    <property type="entry name" value="cAMP-binding domain-like"/>
    <property type="match status" value="1"/>
</dbReference>
<dbReference type="EMBL" id="FNRA01000003">
    <property type="protein sequence ID" value="SEA49983.1"/>
    <property type="molecule type" value="Genomic_DNA"/>
</dbReference>
<protein>
    <submittedName>
        <fullName evidence="2">cAMP-binding domain of CRP or a regulatory subunit of cAMP-dependent protein kinases</fullName>
    </submittedName>
</protein>
<organism evidence="2 3">
    <name type="scientific">Pedobacter hartonius</name>
    <dbReference type="NCBI Taxonomy" id="425514"/>
    <lineage>
        <taxon>Bacteria</taxon>
        <taxon>Pseudomonadati</taxon>
        <taxon>Bacteroidota</taxon>
        <taxon>Sphingobacteriia</taxon>
        <taxon>Sphingobacteriales</taxon>
        <taxon>Sphingobacteriaceae</taxon>
        <taxon>Pedobacter</taxon>
    </lineage>
</organism>
<proteinExistence type="predicted"/>
<dbReference type="RefSeq" id="WP_175470513.1">
    <property type="nucleotide sequence ID" value="NZ_FNRA01000003.1"/>
</dbReference>
<keyword evidence="2" id="KW-0808">Transferase</keyword>
<evidence type="ECO:0000313" key="2">
    <source>
        <dbReference type="EMBL" id="SEA49983.1"/>
    </source>
</evidence>
<dbReference type="CDD" id="cd00038">
    <property type="entry name" value="CAP_ED"/>
    <property type="match status" value="1"/>
</dbReference>
<dbReference type="Pfam" id="PF00027">
    <property type="entry name" value="cNMP_binding"/>
    <property type="match status" value="1"/>
</dbReference>
<evidence type="ECO:0000313" key="3">
    <source>
        <dbReference type="Proteomes" id="UP000198850"/>
    </source>
</evidence>
<dbReference type="InterPro" id="IPR018490">
    <property type="entry name" value="cNMP-bd_dom_sf"/>
</dbReference>
<dbReference type="STRING" id="425514.SAMN05443550_103423"/>
<dbReference type="InterPro" id="IPR000595">
    <property type="entry name" value="cNMP-bd_dom"/>
</dbReference>
<keyword evidence="3" id="KW-1185">Reference proteome</keyword>
<reference evidence="2 3" key="1">
    <citation type="submission" date="2016-10" db="EMBL/GenBank/DDBJ databases">
        <authorList>
            <person name="de Groot N.N."/>
        </authorList>
    </citation>
    <scope>NUCLEOTIDE SEQUENCE [LARGE SCALE GENOMIC DNA]</scope>
    <source>
        <strain evidence="2 3">DSM 19033</strain>
    </source>
</reference>
<name>A0A1H4BPE9_9SPHI</name>